<dbReference type="AlphaFoldDB" id="A0AAJ0C7G9"/>
<sequence length="458" mass="49018">MAAAADIPNPSESAILHPNIHRARPPKAISAKGCYITLEDGRQIFEASAGPAVAAIGHGNQEVTEAVVAQMNQISYCFALNYANDCAEELAREVIASTNGDMARATIMSSGSEAVEAAMKLAVKFFVEKGLPSKTKFVARRGAFHGTTLGSMALTGKVSFRKPFEPLIKEDMVSFVSLPNMYRGILEGETAAAYVTRLADELDAEFERLGPENVCAFVAETVSGSALGCHPAPPGYFQAIRSVCDKHSALLILDEVFCGMGRSGSHHAWQQESVVPDIQTVAKGVAGGYVPISMLLAHRRIVDAIDRGSGLWNHGHTFSSHPVACAAGLAVQRIVRRDGLVENARRMGERLGRGLEAALVGHPHVGNVRGRGLMWAVEFVRNKETKEPFPPDDGVAARIRDVGMSSPWDICFHPGSGHEDGVSGDHVTIVPAYTITEDQVDLIVEKLTGVVVEVLGSF</sequence>
<dbReference type="Gene3D" id="3.90.1150.10">
    <property type="entry name" value="Aspartate Aminotransferase, domain 1"/>
    <property type="match status" value="1"/>
</dbReference>
<evidence type="ECO:0000256" key="2">
    <source>
        <dbReference type="ARBA" id="ARBA00008954"/>
    </source>
</evidence>
<proteinExistence type="inferred from homology"/>
<keyword evidence="5" id="KW-0032">Aminotransferase</keyword>
<evidence type="ECO:0000256" key="1">
    <source>
        <dbReference type="ARBA" id="ARBA00001933"/>
    </source>
</evidence>
<comment type="caution">
    <text evidence="5">The sequence shown here is derived from an EMBL/GenBank/DDBJ whole genome shotgun (WGS) entry which is preliminary data.</text>
</comment>
<dbReference type="PANTHER" id="PTHR43094:SF1">
    <property type="entry name" value="AMINOTRANSFERASE CLASS-III"/>
    <property type="match status" value="1"/>
</dbReference>
<organism evidence="5 6">
    <name type="scientific">Phialemonium atrogriseum</name>
    <dbReference type="NCBI Taxonomy" id="1093897"/>
    <lineage>
        <taxon>Eukaryota</taxon>
        <taxon>Fungi</taxon>
        <taxon>Dikarya</taxon>
        <taxon>Ascomycota</taxon>
        <taxon>Pezizomycotina</taxon>
        <taxon>Sordariomycetes</taxon>
        <taxon>Sordariomycetidae</taxon>
        <taxon>Cephalothecales</taxon>
        <taxon>Cephalothecaceae</taxon>
        <taxon>Phialemonium</taxon>
    </lineage>
</organism>
<keyword evidence="3 4" id="KW-0663">Pyridoxal phosphate</keyword>
<evidence type="ECO:0000256" key="4">
    <source>
        <dbReference type="RuleBase" id="RU003560"/>
    </source>
</evidence>
<comment type="cofactor">
    <cofactor evidence="1">
        <name>pyridoxal 5'-phosphate</name>
        <dbReference type="ChEBI" id="CHEBI:597326"/>
    </cofactor>
</comment>
<evidence type="ECO:0000313" key="6">
    <source>
        <dbReference type="Proteomes" id="UP001244011"/>
    </source>
</evidence>
<name>A0AAJ0C7G9_9PEZI</name>
<dbReference type="FunFam" id="3.40.640.10:FF:000004">
    <property type="entry name" value="Acetylornithine aminotransferase"/>
    <property type="match status" value="1"/>
</dbReference>
<protein>
    <submittedName>
        <fullName evidence="5">Aminotransferase</fullName>
    </submittedName>
</protein>
<keyword evidence="5" id="KW-0808">Transferase</keyword>
<dbReference type="GO" id="GO:0005829">
    <property type="term" value="C:cytosol"/>
    <property type="evidence" value="ECO:0007669"/>
    <property type="project" value="TreeGrafter"/>
</dbReference>
<evidence type="ECO:0000313" key="5">
    <source>
        <dbReference type="EMBL" id="KAK1770403.1"/>
    </source>
</evidence>
<dbReference type="NCBIfam" id="NF005685">
    <property type="entry name" value="PRK07483.1"/>
    <property type="match status" value="1"/>
</dbReference>
<dbReference type="InterPro" id="IPR005814">
    <property type="entry name" value="Aminotrans_3"/>
</dbReference>
<dbReference type="SUPFAM" id="SSF53383">
    <property type="entry name" value="PLP-dependent transferases"/>
    <property type="match status" value="1"/>
</dbReference>
<dbReference type="InterPro" id="IPR015424">
    <property type="entry name" value="PyrdxlP-dep_Trfase"/>
</dbReference>
<keyword evidence="6" id="KW-1185">Reference proteome</keyword>
<dbReference type="EMBL" id="MU839000">
    <property type="protein sequence ID" value="KAK1770403.1"/>
    <property type="molecule type" value="Genomic_DNA"/>
</dbReference>
<dbReference type="InterPro" id="IPR015421">
    <property type="entry name" value="PyrdxlP-dep_Trfase_major"/>
</dbReference>
<dbReference type="CDD" id="cd00610">
    <property type="entry name" value="OAT_like"/>
    <property type="match status" value="1"/>
</dbReference>
<dbReference type="RefSeq" id="XP_060286616.1">
    <property type="nucleotide sequence ID" value="XM_060423139.1"/>
</dbReference>
<dbReference type="InterPro" id="IPR015422">
    <property type="entry name" value="PyrdxlP-dep_Trfase_small"/>
</dbReference>
<dbReference type="GO" id="GO:0008483">
    <property type="term" value="F:transaminase activity"/>
    <property type="evidence" value="ECO:0007669"/>
    <property type="project" value="UniProtKB-KW"/>
</dbReference>
<dbReference type="PANTHER" id="PTHR43094">
    <property type="entry name" value="AMINOTRANSFERASE"/>
    <property type="match status" value="1"/>
</dbReference>
<evidence type="ECO:0000256" key="3">
    <source>
        <dbReference type="ARBA" id="ARBA00022898"/>
    </source>
</evidence>
<dbReference type="GO" id="GO:0030170">
    <property type="term" value="F:pyridoxal phosphate binding"/>
    <property type="evidence" value="ECO:0007669"/>
    <property type="project" value="InterPro"/>
</dbReference>
<reference evidence="5" key="1">
    <citation type="submission" date="2023-06" db="EMBL/GenBank/DDBJ databases">
        <title>Genome-scale phylogeny and comparative genomics of the fungal order Sordariales.</title>
        <authorList>
            <consortium name="Lawrence Berkeley National Laboratory"/>
            <person name="Hensen N."/>
            <person name="Bonometti L."/>
            <person name="Westerberg I."/>
            <person name="Brannstrom I.O."/>
            <person name="Guillou S."/>
            <person name="Cros-Aarteil S."/>
            <person name="Calhoun S."/>
            <person name="Haridas S."/>
            <person name="Kuo A."/>
            <person name="Mondo S."/>
            <person name="Pangilinan J."/>
            <person name="Riley R."/>
            <person name="Labutti K."/>
            <person name="Andreopoulos B."/>
            <person name="Lipzen A."/>
            <person name="Chen C."/>
            <person name="Yanf M."/>
            <person name="Daum C."/>
            <person name="Ng V."/>
            <person name="Clum A."/>
            <person name="Steindorff A."/>
            <person name="Ohm R."/>
            <person name="Martin F."/>
            <person name="Silar P."/>
            <person name="Natvig D."/>
            <person name="Lalanne C."/>
            <person name="Gautier V."/>
            <person name="Ament-Velasquez S.L."/>
            <person name="Kruys A."/>
            <person name="Hutchinson M.I."/>
            <person name="Powell A.J."/>
            <person name="Barry K."/>
            <person name="Miller A.N."/>
            <person name="Grigoriev I.V."/>
            <person name="Debuchy R."/>
            <person name="Gladieux P."/>
            <person name="Thoren M.H."/>
            <person name="Johannesson H."/>
        </authorList>
    </citation>
    <scope>NUCLEOTIDE SEQUENCE</scope>
    <source>
        <strain evidence="5">8032-3</strain>
    </source>
</reference>
<dbReference type="Proteomes" id="UP001244011">
    <property type="component" value="Unassembled WGS sequence"/>
</dbReference>
<gene>
    <name evidence="5" type="ORF">QBC33DRAFT_265964</name>
</gene>
<dbReference type="Gene3D" id="3.40.640.10">
    <property type="entry name" value="Type I PLP-dependent aspartate aminotransferase-like (Major domain)"/>
    <property type="match status" value="1"/>
</dbReference>
<dbReference type="GeneID" id="85306326"/>
<accession>A0AAJ0C7G9</accession>
<comment type="similarity">
    <text evidence="2 4">Belongs to the class-III pyridoxal-phosphate-dependent aminotransferase family.</text>
</comment>
<dbReference type="Pfam" id="PF00202">
    <property type="entry name" value="Aminotran_3"/>
    <property type="match status" value="1"/>
</dbReference>